<organism evidence="11">
    <name type="scientific">Aureococcus anophagefferens</name>
    <name type="common">Harmful bloom alga</name>
    <dbReference type="NCBI Taxonomy" id="44056"/>
    <lineage>
        <taxon>Eukaryota</taxon>
        <taxon>Sar</taxon>
        <taxon>Stramenopiles</taxon>
        <taxon>Ochrophyta</taxon>
        <taxon>Pelagophyceae</taxon>
        <taxon>Pelagomonadales</taxon>
        <taxon>Pelagomonadaceae</taxon>
        <taxon>Aureococcus</taxon>
    </lineage>
</organism>
<dbReference type="GeneID" id="20220224"/>
<feature type="transmembrane region" description="Helical" evidence="8">
    <location>
        <begin position="67"/>
        <end position="86"/>
    </location>
</feature>
<keyword evidence="4 8" id="KW-1133">Transmembrane helix</keyword>
<evidence type="ECO:0000256" key="8">
    <source>
        <dbReference type="SAM" id="Phobius"/>
    </source>
</evidence>
<feature type="non-terminal residue" evidence="10">
    <location>
        <position position="87"/>
    </location>
</feature>
<dbReference type="InterPro" id="IPR013099">
    <property type="entry name" value="K_chnl_dom"/>
</dbReference>
<keyword evidence="3 8" id="KW-0812">Transmembrane</keyword>
<dbReference type="SUPFAM" id="SSF81324">
    <property type="entry name" value="Voltage-gated potassium channels"/>
    <property type="match status" value="1"/>
</dbReference>
<evidence type="ECO:0000256" key="5">
    <source>
        <dbReference type="ARBA" id="ARBA00023065"/>
    </source>
</evidence>
<dbReference type="Gene3D" id="1.10.287.70">
    <property type="match status" value="1"/>
</dbReference>
<dbReference type="Proteomes" id="UP000002729">
    <property type="component" value="Unassembled WGS sequence"/>
</dbReference>
<dbReference type="InParanoid" id="F0Y996"/>
<dbReference type="Pfam" id="PF07885">
    <property type="entry name" value="Ion_trans_2"/>
    <property type="match status" value="1"/>
</dbReference>
<evidence type="ECO:0000256" key="2">
    <source>
        <dbReference type="ARBA" id="ARBA00022448"/>
    </source>
</evidence>
<dbReference type="PANTHER" id="PTHR11537:SF254">
    <property type="entry name" value="POTASSIUM VOLTAGE-GATED CHANNEL PROTEIN SHAB"/>
    <property type="match status" value="1"/>
</dbReference>
<dbReference type="KEGG" id="aaf:AURANDRAFT_26538"/>
<dbReference type="PANTHER" id="PTHR11537">
    <property type="entry name" value="VOLTAGE-GATED POTASSIUM CHANNEL"/>
    <property type="match status" value="1"/>
</dbReference>
<dbReference type="OrthoDB" id="432483at2759"/>
<feature type="transmembrane region" description="Helical" evidence="8">
    <location>
        <begin position="6"/>
        <end position="24"/>
    </location>
</feature>
<keyword evidence="2" id="KW-0813">Transport</keyword>
<keyword evidence="6 8" id="KW-0472">Membrane</keyword>
<dbReference type="RefSeq" id="XP_009036932.1">
    <property type="nucleotide sequence ID" value="XM_009038684.1"/>
</dbReference>
<proteinExistence type="predicted"/>
<dbReference type="PRINTS" id="PR00169">
    <property type="entry name" value="KCHANNEL"/>
</dbReference>
<evidence type="ECO:0000313" key="10">
    <source>
        <dbReference type="EMBL" id="EGB08198.1"/>
    </source>
</evidence>
<gene>
    <name evidence="10" type="ORF">AURANDRAFT_26538</name>
</gene>
<evidence type="ECO:0000259" key="9">
    <source>
        <dbReference type="Pfam" id="PF07885"/>
    </source>
</evidence>
<dbReference type="AlphaFoldDB" id="F0Y996"/>
<evidence type="ECO:0000256" key="4">
    <source>
        <dbReference type="ARBA" id="ARBA00022989"/>
    </source>
</evidence>
<dbReference type="eggNOG" id="KOG1545">
    <property type="taxonomic scope" value="Eukaryota"/>
</dbReference>
<dbReference type="GO" id="GO:0005249">
    <property type="term" value="F:voltage-gated potassium channel activity"/>
    <property type="evidence" value="ECO:0007669"/>
    <property type="project" value="InterPro"/>
</dbReference>
<keyword evidence="5" id="KW-0406">Ion transport</keyword>
<evidence type="ECO:0000256" key="3">
    <source>
        <dbReference type="ARBA" id="ARBA00022692"/>
    </source>
</evidence>
<dbReference type="GO" id="GO:0008076">
    <property type="term" value="C:voltage-gated potassium channel complex"/>
    <property type="evidence" value="ECO:0007669"/>
    <property type="project" value="InterPro"/>
</dbReference>
<accession>F0Y996</accession>
<feature type="domain" description="Potassium channel" evidence="9">
    <location>
        <begin position="11"/>
        <end position="86"/>
    </location>
</feature>
<keyword evidence="7" id="KW-0407">Ion channel</keyword>
<evidence type="ECO:0000313" key="11">
    <source>
        <dbReference type="Proteomes" id="UP000002729"/>
    </source>
</evidence>
<dbReference type="GO" id="GO:0001508">
    <property type="term" value="P:action potential"/>
    <property type="evidence" value="ECO:0007669"/>
    <property type="project" value="TreeGrafter"/>
</dbReference>
<dbReference type="EMBL" id="GL833128">
    <property type="protein sequence ID" value="EGB08198.1"/>
    <property type="molecule type" value="Genomic_DNA"/>
</dbReference>
<keyword evidence="11" id="KW-1185">Reference proteome</keyword>
<sequence length="87" mass="9541">MPALTVAFFFLFTALTVFATFLYFTERLGKGESGAFRSIPHTMWFMAVTMTTVGYGDVTPLTDGGRIVTVMAMLFGVLFISMPLAIV</sequence>
<reference evidence="10 11" key="1">
    <citation type="journal article" date="2011" name="Proc. Natl. Acad. Sci. U.S.A.">
        <title>Niche of harmful alga Aureococcus anophagefferens revealed through ecogenomics.</title>
        <authorList>
            <person name="Gobler C.J."/>
            <person name="Berry D.L."/>
            <person name="Dyhrman S.T."/>
            <person name="Wilhelm S.W."/>
            <person name="Salamov A."/>
            <person name="Lobanov A.V."/>
            <person name="Zhang Y."/>
            <person name="Collier J.L."/>
            <person name="Wurch L.L."/>
            <person name="Kustka A.B."/>
            <person name="Dill B.D."/>
            <person name="Shah M."/>
            <person name="VerBerkmoes N.C."/>
            <person name="Kuo A."/>
            <person name="Terry A."/>
            <person name="Pangilinan J."/>
            <person name="Lindquist E.A."/>
            <person name="Lucas S."/>
            <person name="Paulsen I.T."/>
            <person name="Hattenrath-Lehmann T.K."/>
            <person name="Talmage S.C."/>
            <person name="Walker E.A."/>
            <person name="Koch F."/>
            <person name="Burson A.M."/>
            <person name="Marcoval M.A."/>
            <person name="Tang Y.Z."/>
            <person name="Lecleir G.R."/>
            <person name="Coyne K.J."/>
            <person name="Berg G.M."/>
            <person name="Bertrand E.M."/>
            <person name="Saito M.A."/>
            <person name="Gladyshev V.N."/>
            <person name="Grigoriev I.V."/>
        </authorList>
    </citation>
    <scope>NUCLEOTIDE SEQUENCE [LARGE SCALE GENOMIC DNA]</scope>
    <source>
        <strain evidence="11">CCMP 1984</strain>
    </source>
</reference>
<comment type="subcellular location">
    <subcellularLocation>
        <location evidence="1">Membrane</location>
        <topology evidence="1">Multi-pass membrane protein</topology>
    </subcellularLocation>
</comment>
<protein>
    <recommendedName>
        <fullName evidence="9">Potassium channel domain-containing protein</fullName>
    </recommendedName>
</protein>
<evidence type="ECO:0000256" key="1">
    <source>
        <dbReference type="ARBA" id="ARBA00004141"/>
    </source>
</evidence>
<name>F0Y996_AURAN</name>
<dbReference type="InterPro" id="IPR028325">
    <property type="entry name" value="VG_K_chnl"/>
</dbReference>
<evidence type="ECO:0000256" key="7">
    <source>
        <dbReference type="ARBA" id="ARBA00023303"/>
    </source>
</evidence>
<evidence type="ECO:0000256" key="6">
    <source>
        <dbReference type="ARBA" id="ARBA00023136"/>
    </source>
</evidence>